<dbReference type="SUPFAM" id="SSF50249">
    <property type="entry name" value="Nucleic acid-binding proteins"/>
    <property type="match status" value="1"/>
</dbReference>
<keyword evidence="5 7" id="KW-0460">Magnesium</keyword>
<evidence type="ECO:0000313" key="10">
    <source>
        <dbReference type="EMBL" id="SMP62379.1"/>
    </source>
</evidence>
<comment type="catalytic activity">
    <reaction evidence="7">
        <text>RNA(n+1) + phosphate = RNA(n) + a ribonucleoside 5'-diphosphate</text>
        <dbReference type="Rhea" id="RHEA:22096"/>
        <dbReference type="Rhea" id="RHEA-COMP:14527"/>
        <dbReference type="Rhea" id="RHEA-COMP:17342"/>
        <dbReference type="ChEBI" id="CHEBI:43474"/>
        <dbReference type="ChEBI" id="CHEBI:57930"/>
        <dbReference type="ChEBI" id="CHEBI:140395"/>
        <dbReference type="EC" id="2.7.7.8"/>
    </reaction>
</comment>
<dbReference type="CDD" id="cd11363">
    <property type="entry name" value="RNase_PH_PNPase_1"/>
    <property type="match status" value="1"/>
</dbReference>
<evidence type="ECO:0000256" key="4">
    <source>
        <dbReference type="ARBA" id="ARBA00022695"/>
    </source>
</evidence>
<dbReference type="InterPro" id="IPR012340">
    <property type="entry name" value="NA-bd_OB-fold"/>
</dbReference>
<dbReference type="CDD" id="cd04472">
    <property type="entry name" value="S1_PNPase"/>
    <property type="match status" value="1"/>
</dbReference>
<dbReference type="EMBL" id="FXUI01000003">
    <property type="protein sequence ID" value="SMP62379.1"/>
    <property type="molecule type" value="Genomic_DNA"/>
</dbReference>
<reference evidence="10 11" key="1">
    <citation type="submission" date="2017-05" db="EMBL/GenBank/DDBJ databases">
        <authorList>
            <person name="Varghese N."/>
            <person name="Submissions S."/>
        </authorList>
    </citation>
    <scope>NUCLEOTIDE SEQUENCE [LARGE SCALE GENOMIC DNA]</scope>
    <source>
        <strain evidence="10 11">SM16</strain>
    </source>
</reference>
<keyword evidence="7" id="KW-0479">Metal-binding</keyword>
<name>A0ABY1Q864_9SPHN</name>
<keyword evidence="6 7" id="KW-0694">RNA-binding</keyword>
<evidence type="ECO:0000256" key="1">
    <source>
        <dbReference type="ARBA" id="ARBA00007404"/>
    </source>
</evidence>
<dbReference type="Gene3D" id="3.30.230.70">
    <property type="entry name" value="GHMP Kinase, N-terminal domain"/>
    <property type="match status" value="2"/>
</dbReference>
<feature type="compositionally biased region" description="Basic and acidic residues" evidence="8">
    <location>
        <begin position="701"/>
        <end position="749"/>
    </location>
</feature>
<dbReference type="PIRSF" id="PIRSF005499">
    <property type="entry name" value="PNPase"/>
    <property type="match status" value="1"/>
</dbReference>
<comment type="caution">
    <text evidence="10">The sequence shown here is derived from an EMBL/GenBank/DDBJ whole genome shotgun (WGS) entry which is preliminary data.</text>
</comment>
<dbReference type="InterPro" id="IPR036612">
    <property type="entry name" value="KH_dom_type_1_sf"/>
</dbReference>
<dbReference type="SMART" id="SM00322">
    <property type="entry name" value="KH"/>
    <property type="match status" value="1"/>
</dbReference>
<dbReference type="HAMAP" id="MF_01595">
    <property type="entry name" value="PNPase"/>
    <property type="match status" value="1"/>
</dbReference>
<keyword evidence="3 7" id="KW-0808">Transferase</keyword>
<dbReference type="CDD" id="cd02393">
    <property type="entry name" value="KH-I_PNPase"/>
    <property type="match status" value="1"/>
</dbReference>
<comment type="subcellular location">
    <subcellularLocation>
        <location evidence="7">Cytoplasm</location>
    </subcellularLocation>
</comment>
<dbReference type="PROSITE" id="PS50084">
    <property type="entry name" value="KH_TYPE_1"/>
    <property type="match status" value="1"/>
</dbReference>
<dbReference type="InterPro" id="IPR004087">
    <property type="entry name" value="KH_dom"/>
</dbReference>
<dbReference type="InterPro" id="IPR015847">
    <property type="entry name" value="ExoRNase_PH_dom2"/>
</dbReference>
<dbReference type="InterPro" id="IPR036345">
    <property type="entry name" value="ExoRNase_PH_dom2_sf"/>
</dbReference>
<evidence type="ECO:0000313" key="11">
    <source>
        <dbReference type="Proteomes" id="UP001157910"/>
    </source>
</evidence>
<dbReference type="Pfam" id="PF03726">
    <property type="entry name" value="PNPase"/>
    <property type="match status" value="1"/>
</dbReference>
<dbReference type="SUPFAM" id="SSF54791">
    <property type="entry name" value="Eukaryotic type KH-domain (KH-domain type I)"/>
    <property type="match status" value="1"/>
</dbReference>
<comment type="cofactor">
    <cofactor evidence="7">
        <name>Mg(2+)</name>
        <dbReference type="ChEBI" id="CHEBI:18420"/>
    </cofactor>
</comment>
<dbReference type="InterPro" id="IPR015848">
    <property type="entry name" value="PNPase_PH_RNA-bd_bac/org-type"/>
</dbReference>
<feature type="domain" description="S1 motif" evidence="9">
    <location>
        <begin position="622"/>
        <end position="690"/>
    </location>
</feature>
<dbReference type="RefSeq" id="WP_103729406.1">
    <property type="nucleotide sequence ID" value="NZ_FXUI01000003.1"/>
</dbReference>
<dbReference type="Gene3D" id="3.30.1370.10">
    <property type="entry name" value="K Homology domain, type 1"/>
    <property type="match status" value="1"/>
</dbReference>
<evidence type="ECO:0000256" key="2">
    <source>
        <dbReference type="ARBA" id="ARBA00022490"/>
    </source>
</evidence>
<keyword evidence="4 7" id="KW-0548">Nucleotidyltransferase</keyword>
<dbReference type="Gene3D" id="2.40.50.140">
    <property type="entry name" value="Nucleic acid-binding proteins"/>
    <property type="match status" value="1"/>
</dbReference>
<dbReference type="InterPro" id="IPR012162">
    <property type="entry name" value="PNPase"/>
</dbReference>
<dbReference type="Proteomes" id="UP001157910">
    <property type="component" value="Unassembled WGS sequence"/>
</dbReference>
<dbReference type="InterPro" id="IPR003029">
    <property type="entry name" value="S1_domain"/>
</dbReference>
<dbReference type="PANTHER" id="PTHR11252:SF0">
    <property type="entry name" value="POLYRIBONUCLEOTIDE NUCLEOTIDYLTRANSFERASE 1, MITOCHONDRIAL"/>
    <property type="match status" value="1"/>
</dbReference>
<comment type="similarity">
    <text evidence="1 7">Belongs to the polyribonucleotide nucleotidyltransferase family.</text>
</comment>
<dbReference type="SUPFAM" id="SSF46915">
    <property type="entry name" value="Polynucleotide phosphorylase/guanosine pentaphosphate synthase (PNPase/GPSI), domain 3"/>
    <property type="match status" value="1"/>
</dbReference>
<dbReference type="InterPro" id="IPR004088">
    <property type="entry name" value="KH_dom_type_1"/>
</dbReference>
<sequence length="765" mass="82568">MFDVKTVSMEWGGKTLTLETGRIARQADGAVLATYGETVVLCAVTAAKSVKEGQDFFPLTVHYQEKFSAAGRIPGGFFKRERGATEKETLTSRLIDRPVRPLFPEGFYNEINVIAQVLSFDGETEADIVAMIAASAALTISGVPFMGPIGAARVGFVDGEYTLNPKQTTALEEGRLDLVVAATGDAVMMVESEAKELTEEEMLGAVVFAHDEIRKVVNLIIDLAEQAAKDPWDIDLSDNTADIKAKLKKAVGKDIAAAYKLTNKSKRSDALNAARAKAKEAFSDETPQTQMVAIKTMKKLEAEIVRGAILKDGKRIDGRTLEQVRPIEAIVGFLPRTHGSSLFTRGETQAICTTTLGTKDAEQMIDGLEGLSYSSFMLHYNFPPYSVGEVGRFGAPGRREVGHGKLAWRALHPVLPSKEDFPYTIRVLSDITESNGSSSMATVCGGSLSMMDAGVPLVRPVSGIAMGLILEGKEFAVLSDILGDEDHLGDMDFKVAGTEAGITTMQMDIKIAGITREIMAKALEQAKAGRAHILGEMTKALGSSRTELSAHAPRIETIQIDKSKIRDVIGTGGKVIREIVAETGAKVDIDDEGVIKISSSDINQIEAAKKWILGIVEEAEVGKVYKGKVVNIVDFGAFVNFMGGKDGLVHVSEMKNERVEKPTDVVKEGQEVYVKVLEIDQRGKVRLSMRVVDQDTGAELEDTRPPREPREPRGDRGEGGRGGDRRGPRRDGGGRGGDRGPRGPRRDGGGEGGNPNHMPAFLKED</sequence>
<evidence type="ECO:0000256" key="6">
    <source>
        <dbReference type="ARBA" id="ARBA00022884"/>
    </source>
</evidence>
<dbReference type="CDD" id="cd11364">
    <property type="entry name" value="RNase_PH_PNPase_2"/>
    <property type="match status" value="1"/>
</dbReference>
<organism evidence="10 11">
    <name type="scientific">Novosphingobium panipatense</name>
    <dbReference type="NCBI Taxonomy" id="428991"/>
    <lineage>
        <taxon>Bacteria</taxon>
        <taxon>Pseudomonadati</taxon>
        <taxon>Pseudomonadota</taxon>
        <taxon>Alphaproteobacteria</taxon>
        <taxon>Sphingomonadales</taxon>
        <taxon>Sphingomonadaceae</taxon>
        <taxon>Novosphingobium</taxon>
    </lineage>
</organism>
<dbReference type="InterPro" id="IPR036456">
    <property type="entry name" value="PNPase_PH_RNA-bd_sf"/>
</dbReference>
<accession>A0ABY1Q864</accession>
<dbReference type="InterPro" id="IPR020568">
    <property type="entry name" value="Ribosomal_Su5_D2-typ_SF"/>
</dbReference>
<dbReference type="Pfam" id="PF00013">
    <property type="entry name" value="KH_1"/>
    <property type="match status" value="1"/>
</dbReference>
<comment type="function">
    <text evidence="7">Involved in mRNA degradation. Catalyzes the phosphorolysis of single-stranded polyribonucleotides processively in the 3'- to 5'-direction.</text>
</comment>
<gene>
    <name evidence="7" type="primary">pnp</name>
    <name evidence="10" type="ORF">SAMN06296065_103471</name>
</gene>
<dbReference type="Pfam" id="PF03725">
    <property type="entry name" value="RNase_PH_C"/>
    <property type="match status" value="2"/>
</dbReference>
<feature type="binding site" evidence="7">
    <location>
        <position position="486"/>
    </location>
    <ligand>
        <name>Mg(2+)</name>
        <dbReference type="ChEBI" id="CHEBI:18420"/>
    </ligand>
</feature>
<dbReference type="PANTHER" id="PTHR11252">
    <property type="entry name" value="POLYRIBONUCLEOTIDE NUCLEOTIDYLTRANSFERASE"/>
    <property type="match status" value="1"/>
</dbReference>
<dbReference type="PROSITE" id="PS50126">
    <property type="entry name" value="S1"/>
    <property type="match status" value="1"/>
</dbReference>
<dbReference type="SUPFAM" id="SSF54211">
    <property type="entry name" value="Ribosomal protein S5 domain 2-like"/>
    <property type="match status" value="2"/>
</dbReference>
<keyword evidence="2 7" id="KW-0963">Cytoplasm</keyword>
<dbReference type="EC" id="2.7.7.8" evidence="7"/>
<dbReference type="NCBIfam" id="NF008805">
    <property type="entry name" value="PRK11824.1"/>
    <property type="match status" value="1"/>
</dbReference>
<dbReference type="InterPro" id="IPR027408">
    <property type="entry name" value="PNPase/RNase_PH_dom_sf"/>
</dbReference>
<proteinExistence type="inferred from homology"/>
<feature type="binding site" evidence="7">
    <location>
        <position position="492"/>
    </location>
    <ligand>
        <name>Mg(2+)</name>
        <dbReference type="ChEBI" id="CHEBI:18420"/>
    </ligand>
</feature>
<dbReference type="NCBIfam" id="TIGR03591">
    <property type="entry name" value="polynuc_phos"/>
    <property type="match status" value="1"/>
</dbReference>
<feature type="region of interest" description="Disordered" evidence="8">
    <location>
        <begin position="693"/>
        <end position="765"/>
    </location>
</feature>
<evidence type="ECO:0000256" key="8">
    <source>
        <dbReference type="SAM" id="MobiDB-lite"/>
    </source>
</evidence>
<dbReference type="Pfam" id="PF01138">
    <property type="entry name" value="RNase_PH"/>
    <property type="match status" value="2"/>
</dbReference>
<evidence type="ECO:0000259" key="9">
    <source>
        <dbReference type="PROSITE" id="PS50126"/>
    </source>
</evidence>
<evidence type="ECO:0000256" key="7">
    <source>
        <dbReference type="HAMAP-Rule" id="MF_01595"/>
    </source>
</evidence>
<evidence type="ECO:0000256" key="5">
    <source>
        <dbReference type="ARBA" id="ARBA00022842"/>
    </source>
</evidence>
<dbReference type="SMART" id="SM00316">
    <property type="entry name" value="S1"/>
    <property type="match status" value="1"/>
</dbReference>
<dbReference type="InterPro" id="IPR001247">
    <property type="entry name" value="ExoRNase_PH_dom1"/>
</dbReference>
<dbReference type="SUPFAM" id="SSF55666">
    <property type="entry name" value="Ribonuclease PH domain 2-like"/>
    <property type="match status" value="2"/>
</dbReference>
<dbReference type="Pfam" id="PF00575">
    <property type="entry name" value="S1"/>
    <property type="match status" value="1"/>
</dbReference>
<keyword evidence="11" id="KW-1185">Reference proteome</keyword>
<protein>
    <recommendedName>
        <fullName evidence="7">Polyribonucleotide nucleotidyltransferase</fullName>
        <ecNumber evidence="7">2.7.7.8</ecNumber>
    </recommendedName>
    <alternativeName>
        <fullName evidence="7">Polynucleotide phosphorylase</fullName>
        <shortName evidence="7">PNPase</shortName>
    </alternativeName>
</protein>
<evidence type="ECO:0000256" key="3">
    <source>
        <dbReference type="ARBA" id="ARBA00022679"/>
    </source>
</evidence>